<dbReference type="SMART" id="SM00490">
    <property type="entry name" value="HELICc"/>
    <property type="match status" value="1"/>
</dbReference>
<comment type="similarity">
    <text evidence="2">Belongs to the SNF2/RAD54 helicase family.</text>
</comment>
<feature type="domain" description="Helicase ATP-binding" evidence="9">
    <location>
        <begin position="1"/>
        <end position="82"/>
    </location>
</feature>
<dbReference type="SUPFAM" id="SSF52540">
    <property type="entry name" value="P-loop containing nucleoside triphosphate hydrolases"/>
    <property type="match status" value="2"/>
</dbReference>
<keyword evidence="5" id="KW-0347">Helicase</keyword>
<name>A0AAD5K8V2_9FUNG</name>
<comment type="caution">
    <text evidence="11">The sequence shown here is derived from an EMBL/GenBank/DDBJ whole genome shotgun (WGS) entry which is preliminary data.</text>
</comment>
<dbReference type="Pfam" id="PF00271">
    <property type="entry name" value="Helicase_C"/>
    <property type="match status" value="1"/>
</dbReference>
<evidence type="ECO:0000259" key="9">
    <source>
        <dbReference type="PROSITE" id="PS51192"/>
    </source>
</evidence>
<organism evidence="11 12">
    <name type="scientific">Phascolomyces articulosus</name>
    <dbReference type="NCBI Taxonomy" id="60185"/>
    <lineage>
        <taxon>Eukaryota</taxon>
        <taxon>Fungi</taxon>
        <taxon>Fungi incertae sedis</taxon>
        <taxon>Mucoromycota</taxon>
        <taxon>Mucoromycotina</taxon>
        <taxon>Mucoromycetes</taxon>
        <taxon>Mucorales</taxon>
        <taxon>Lichtheimiaceae</taxon>
        <taxon>Phascolomyces</taxon>
    </lineage>
</organism>
<dbReference type="GO" id="GO:0016887">
    <property type="term" value="F:ATP hydrolysis activity"/>
    <property type="evidence" value="ECO:0007669"/>
    <property type="project" value="InterPro"/>
</dbReference>
<dbReference type="InterPro" id="IPR049730">
    <property type="entry name" value="SNF2/RAD54-like_C"/>
</dbReference>
<dbReference type="CDD" id="cd18793">
    <property type="entry name" value="SF2_C_SNF"/>
    <property type="match status" value="1"/>
</dbReference>
<dbReference type="GO" id="GO:0004386">
    <property type="term" value="F:helicase activity"/>
    <property type="evidence" value="ECO:0007669"/>
    <property type="project" value="UniProtKB-KW"/>
</dbReference>
<sequence>MSYEQFRSSVTKDTTDQIHKMLLDPGPALLIADEAHRIKNSQSQLTLAVQQIRTRARVCLSGSPIQNNLREFYCVVDFACPGYLPPEVEFKTMYTKPIENIFSDSSSSDIYIAKKQLFKLQLLSSDIILRCGASVLTQELPKKTEYFVSCNLSEFQYKGYVALLRFFKSGAVQESPMINLCVLRAVCNHPSILHQMILNRHVPRQKQPLSIEDSDTSFDEEMFEMDPRITGYSEFSELVKRLFEPVQDMTDMKYSSKIAVIMAIATECRNIHDKLIIVSHSILCLDYLEELFKTLHFQTLRIDGSTPASERQPIIEKFGKDFSKNIMLLSARAGSLGVNITSANRMILCDADWNPQHEEQSVGRVYRYGQTKDVFIYRLYTHTTMEHKLLYQSIHKRGLASRVVDNEKLSPQDKKEMRKYYALPKPRSESSPTAVHDLLSSIPSDQQDTILRNIVQKGQSSNIKDIVLKETLDHGDTSLLEMELAPRDVVKVKSEVRGYLQFYYTNRNH</sequence>
<dbReference type="GO" id="GO:0005524">
    <property type="term" value="F:ATP binding"/>
    <property type="evidence" value="ECO:0007669"/>
    <property type="project" value="UniProtKB-KW"/>
</dbReference>
<accession>A0AAD5K8V2</accession>
<dbReference type="Pfam" id="PF00176">
    <property type="entry name" value="SNF2-rel_dom"/>
    <property type="match status" value="1"/>
</dbReference>
<evidence type="ECO:0000256" key="5">
    <source>
        <dbReference type="ARBA" id="ARBA00022806"/>
    </source>
</evidence>
<keyword evidence="4 11" id="KW-0378">Hydrolase</keyword>
<keyword evidence="8" id="KW-0539">Nucleus</keyword>
<proteinExistence type="inferred from homology"/>
<dbReference type="PROSITE" id="PS51194">
    <property type="entry name" value="HELICASE_CTER"/>
    <property type="match status" value="1"/>
</dbReference>
<keyword evidence="3" id="KW-0547">Nucleotide-binding</keyword>
<keyword evidence="7" id="KW-0238">DNA-binding</keyword>
<evidence type="ECO:0000256" key="3">
    <source>
        <dbReference type="ARBA" id="ARBA00022741"/>
    </source>
</evidence>
<dbReference type="InterPro" id="IPR044574">
    <property type="entry name" value="ARIP4-like"/>
</dbReference>
<dbReference type="PANTHER" id="PTHR45797">
    <property type="entry name" value="RAD54-LIKE"/>
    <property type="match status" value="1"/>
</dbReference>
<dbReference type="GO" id="GO:0003677">
    <property type="term" value="F:DNA binding"/>
    <property type="evidence" value="ECO:0007669"/>
    <property type="project" value="UniProtKB-KW"/>
</dbReference>
<dbReference type="InterPro" id="IPR014001">
    <property type="entry name" value="Helicase_ATP-bd"/>
</dbReference>
<comment type="subcellular location">
    <subcellularLocation>
        <location evidence="1">Nucleus</location>
    </subcellularLocation>
</comment>
<dbReference type="InterPro" id="IPR027417">
    <property type="entry name" value="P-loop_NTPase"/>
</dbReference>
<dbReference type="InterPro" id="IPR001650">
    <property type="entry name" value="Helicase_C-like"/>
</dbReference>
<dbReference type="AlphaFoldDB" id="A0AAD5K8V2"/>
<evidence type="ECO:0000256" key="8">
    <source>
        <dbReference type="ARBA" id="ARBA00023242"/>
    </source>
</evidence>
<dbReference type="PANTHER" id="PTHR45797:SF1">
    <property type="entry name" value="HELICASE ARIP4"/>
    <property type="match status" value="1"/>
</dbReference>
<feature type="domain" description="Helicase C-terminal" evidence="10">
    <location>
        <begin position="260"/>
        <end position="410"/>
    </location>
</feature>
<evidence type="ECO:0000256" key="1">
    <source>
        <dbReference type="ARBA" id="ARBA00004123"/>
    </source>
</evidence>
<protein>
    <submittedName>
        <fullName evidence="11">P-loop containing nucleoside triphosphate hydrolase protein</fullName>
    </submittedName>
</protein>
<evidence type="ECO:0000256" key="7">
    <source>
        <dbReference type="ARBA" id="ARBA00023125"/>
    </source>
</evidence>
<dbReference type="EMBL" id="JAIXMP010000016">
    <property type="protein sequence ID" value="KAI9260606.1"/>
    <property type="molecule type" value="Genomic_DNA"/>
</dbReference>
<evidence type="ECO:0000256" key="4">
    <source>
        <dbReference type="ARBA" id="ARBA00022801"/>
    </source>
</evidence>
<dbReference type="GO" id="GO:0005634">
    <property type="term" value="C:nucleus"/>
    <property type="evidence" value="ECO:0007669"/>
    <property type="project" value="UniProtKB-SubCell"/>
</dbReference>
<keyword evidence="6" id="KW-0067">ATP-binding</keyword>
<reference evidence="11" key="2">
    <citation type="submission" date="2023-02" db="EMBL/GenBank/DDBJ databases">
        <authorList>
            <consortium name="DOE Joint Genome Institute"/>
            <person name="Mondo S.J."/>
            <person name="Chang Y."/>
            <person name="Wang Y."/>
            <person name="Ahrendt S."/>
            <person name="Andreopoulos W."/>
            <person name="Barry K."/>
            <person name="Beard J."/>
            <person name="Benny G.L."/>
            <person name="Blankenship S."/>
            <person name="Bonito G."/>
            <person name="Cuomo C."/>
            <person name="Desiro A."/>
            <person name="Gervers K.A."/>
            <person name="Hundley H."/>
            <person name="Kuo A."/>
            <person name="LaButti K."/>
            <person name="Lang B.F."/>
            <person name="Lipzen A."/>
            <person name="O'Donnell K."/>
            <person name="Pangilinan J."/>
            <person name="Reynolds N."/>
            <person name="Sandor L."/>
            <person name="Smith M.W."/>
            <person name="Tsang A."/>
            <person name="Grigoriev I.V."/>
            <person name="Stajich J.E."/>
            <person name="Spatafora J.W."/>
        </authorList>
    </citation>
    <scope>NUCLEOTIDE SEQUENCE</scope>
    <source>
        <strain evidence="11">RSA 2281</strain>
    </source>
</reference>
<evidence type="ECO:0000256" key="6">
    <source>
        <dbReference type="ARBA" id="ARBA00022840"/>
    </source>
</evidence>
<dbReference type="Gene3D" id="3.40.50.300">
    <property type="entry name" value="P-loop containing nucleotide triphosphate hydrolases"/>
    <property type="match status" value="1"/>
</dbReference>
<evidence type="ECO:0000313" key="12">
    <source>
        <dbReference type="Proteomes" id="UP001209540"/>
    </source>
</evidence>
<evidence type="ECO:0000313" key="11">
    <source>
        <dbReference type="EMBL" id="KAI9260606.1"/>
    </source>
</evidence>
<reference evidence="11" key="1">
    <citation type="journal article" date="2022" name="IScience">
        <title>Evolution of zygomycete secretomes and the origins of terrestrial fungal ecologies.</title>
        <authorList>
            <person name="Chang Y."/>
            <person name="Wang Y."/>
            <person name="Mondo S."/>
            <person name="Ahrendt S."/>
            <person name="Andreopoulos W."/>
            <person name="Barry K."/>
            <person name="Beard J."/>
            <person name="Benny G.L."/>
            <person name="Blankenship S."/>
            <person name="Bonito G."/>
            <person name="Cuomo C."/>
            <person name="Desiro A."/>
            <person name="Gervers K.A."/>
            <person name="Hundley H."/>
            <person name="Kuo A."/>
            <person name="LaButti K."/>
            <person name="Lang B.F."/>
            <person name="Lipzen A."/>
            <person name="O'Donnell K."/>
            <person name="Pangilinan J."/>
            <person name="Reynolds N."/>
            <person name="Sandor L."/>
            <person name="Smith M.E."/>
            <person name="Tsang A."/>
            <person name="Grigoriev I.V."/>
            <person name="Stajich J.E."/>
            <person name="Spatafora J.W."/>
        </authorList>
    </citation>
    <scope>NUCLEOTIDE SEQUENCE</scope>
    <source>
        <strain evidence="11">RSA 2281</strain>
    </source>
</reference>
<dbReference type="InterPro" id="IPR000330">
    <property type="entry name" value="SNF2_N"/>
</dbReference>
<dbReference type="InterPro" id="IPR038718">
    <property type="entry name" value="SNF2-like_sf"/>
</dbReference>
<keyword evidence="12" id="KW-1185">Reference proteome</keyword>
<dbReference type="Gene3D" id="3.40.50.10810">
    <property type="entry name" value="Tandem AAA-ATPase domain"/>
    <property type="match status" value="1"/>
</dbReference>
<evidence type="ECO:0000256" key="2">
    <source>
        <dbReference type="ARBA" id="ARBA00007025"/>
    </source>
</evidence>
<dbReference type="PROSITE" id="PS51192">
    <property type="entry name" value="HELICASE_ATP_BIND_1"/>
    <property type="match status" value="1"/>
</dbReference>
<evidence type="ECO:0000259" key="10">
    <source>
        <dbReference type="PROSITE" id="PS51194"/>
    </source>
</evidence>
<dbReference type="Proteomes" id="UP001209540">
    <property type="component" value="Unassembled WGS sequence"/>
</dbReference>
<gene>
    <name evidence="11" type="ORF">BDA99DRAFT_512614</name>
</gene>